<dbReference type="Gene3D" id="2.20.25.30">
    <property type="match status" value="1"/>
</dbReference>
<dbReference type="EMBL" id="GADI01007449">
    <property type="protein sequence ID" value="JAA66359.1"/>
    <property type="molecule type" value="mRNA"/>
</dbReference>
<dbReference type="NCBIfam" id="NF003058">
    <property type="entry name" value="PRK03976.1"/>
    <property type="match status" value="1"/>
</dbReference>
<accession>A0A0K8R7A0</accession>
<dbReference type="InterPro" id="IPR011331">
    <property type="entry name" value="Ribosomal_eL37/eL43"/>
</dbReference>
<evidence type="ECO:0000256" key="1">
    <source>
        <dbReference type="ARBA" id="ARBA00008672"/>
    </source>
</evidence>
<keyword evidence="3" id="KW-0687">Ribonucleoprotein</keyword>
<evidence type="ECO:0000256" key="2">
    <source>
        <dbReference type="ARBA" id="ARBA00022980"/>
    </source>
</evidence>
<comment type="similarity">
    <text evidence="1">Belongs to the eukaryotic ribosomal protein eL43 family.</text>
</comment>
<evidence type="ECO:0000256" key="3">
    <source>
        <dbReference type="ARBA" id="ARBA00023274"/>
    </source>
</evidence>
<organism evidence="4">
    <name type="scientific">Ixodes ricinus</name>
    <name type="common">Common tick</name>
    <name type="synonym">Acarus ricinus</name>
    <dbReference type="NCBI Taxonomy" id="34613"/>
    <lineage>
        <taxon>Eukaryota</taxon>
        <taxon>Metazoa</taxon>
        <taxon>Ecdysozoa</taxon>
        <taxon>Arthropoda</taxon>
        <taxon>Chelicerata</taxon>
        <taxon>Arachnida</taxon>
        <taxon>Acari</taxon>
        <taxon>Parasitiformes</taxon>
        <taxon>Ixodida</taxon>
        <taxon>Ixodoidea</taxon>
        <taxon>Ixodidae</taxon>
        <taxon>Ixodinae</taxon>
        <taxon>Ixodes</taxon>
    </lineage>
</organism>
<proteinExistence type="evidence at transcript level"/>
<dbReference type="GO" id="GO:0006412">
    <property type="term" value="P:translation"/>
    <property type="evidence" value="ECO:0007669"/>
    <property type="project" value="InterPro"/>
</dbReference>
<name>A0A0K8R7A0_IXORI</name>
<dbReference type="GO" id="GO:0005840">
    <property type="term" value="C:ribosome"/>
    <property type="evidence" value="ECO:0007669"/>
    <property type="project" value="UniProtKB-KW"/>
</dbReference>
<dbReference type="InterPro" id="IPR002674">
    <property type="entry name" value="Ribosomal_eL43"/>
</dbReference>
<dbReference type="NCBIfam" id="TIGR00280">
    <property type="entry name" value="eL43_euk_arch"/>
    <property type="match status" value="1"/>
</dbReference>
<dbReference type="AlphaFoldDB" id="A0A0K8R7A0"/>
<sequence length="94" mass="10505">MAKRTKKVGLTGKYGVRYGASLRKQMKKIELQQHAKYMCPFCCKNSIKWKAVGIWYCKSCNMKSAGGAWSITTPAASAVKSTIVRLNKQRLESA</sequence>
<dbReference type="Pfam" id="PF01780">
    <property type="entry name" value="Ribosomal_L37ae"/>
    <property type="match status" value="1"/>
</dbReference>
<dbReference type="InterPro" id="IPR011332">
    <property type="entry name" value="Ribosomal_zn-bd"/>
</dbReference>
<dbReference type="GO" id="GO:1990904">
    <property type="term" value="C:ribonucleoprotein complex"/>
    <property type="evidence" value="ECO:0007669"/>
    <property type="project" value="UniProtKB-KW"/>
</dbReference>
<dbReference type="InterPro" id="IPR050522">
    <property type="entry name" value="Ribosomal_protein_eL43"/>
</dbReference>
<dbReference type="GO" id="GO:0003735">
    <property type="term" value="F:structural constituent of ribosome"/>
    <property type="evidence" value="ECO:0007669"/>
    <property type="project" value="InterPro"/>
</dbReference>
<dbReference type="PANTHER" id="PTHR48129">
    <property type="entry name" value="60S RIBOSOMAL PROTEIN L37A"/>
    <property type="match status" value="1"/>
</dbReference>
<dbReference type="PANTHER" id="PTHR48129:SF1">
    <property type="entry name" value="LARGE RIBOSOMAL SUBUNIT PROTEIN EL43"/>
    <property type="match status" value="1"/>
</dbReference>
<dbReference type="SUPFAM" id="SSF57829">
    <property type="entry name" value="Zn-binding ribosomal proteins"/>
    <property type="match status" value="1"/>
</dbReference>
<keyword evidence="2 4" id="KW-0689">Ribosomal protein</keyword>
<dbReference type="HAMAP" id="MF_00327">
    <property type="entry name" value="Ribosomal_eL43"/>
    <property type="match status" value="1"/>
</dbReference>
<protein>
    <submittedName>
        <fullName evidence="4">Putative ptz00255 60s ribosomal protein l37a</fullName>
    </submittedName>
</protein>
<reference evidence="4" key="1">
    <citation type="submission" date="2012-12" db="EMBL/GenBank/DDBJ databases">
        <title>Identification and characterization of a phenylalanine ammonia-lyase gene family in Isatis indigotica Fort.</title>
        <authorList>
            <person name="Liu Q."/>
            <person name="Chen J."/>
            <person name="Zhou X."/>
            <person name="Di P."/>
            <person name="Xiao Y."/>
            <person name="Xuan H."/>
            <person name="Zhang L."/>
            <person name="Chen W."/>
        </authorList>
    </citation>
    <scope>NUCLEOTIDE SEQUENCE</scope>
    <source>
        <tissue evidence="4">Salivary gland</tissue>
    </source>
</reference>
<evidence type="ECO:0000313" key="4">
    <source>
        <dbReference type="EMBL" id="JAA66359.1"/>
    </source>
</evidence>